<feature type="region of interest" description="Disordered" evidence="1">
    <location>
        <begin position="455"/>
        <end position="488"/>
    </location>
</feature>
<dbReference type="Proteomes" id="UP000648535">
    <property type="component" value="Unassembled WGS sequence"/>
</dbReference>
<keyword evidence="2" id="KW-0812">Transmembrane</keyword>
<feature type="region of interest" description="Disordered" evidence="1">
    <location>
        <begin position="1"/>
        <end position="35"/>
    </location>
</feature>
<feature type="transmembrane region" description="Helical" evidence="2">
    <location>
        <begin position="136"/>
        <end position="163"/>
    </location>
</feature>
<keyword evidence="2" id="KW-0472">Membrane</keyword>
<keyword evidence="6" id="KW-1185">Reference proteome</keyword>
<evidence type="ECO:0000313" key="3">
    <source>
        <dbReference type="EMBL" id="GGL08745.1"/>
    </source>
</evidence>
<dbReference type="EMBL" id="JAFBCG010000001">
    <property type="protein sequence ID" value="MBM7802016.1"/>
    <property type="molecule type" value="Genomic_DNA"/>
</dbReference>
<feature type="region of interest" description="Disordered" evidence="1">
    <location>
        <begin position="514"/>
        <end position="546"/>
    </location>
</feature>
<feature type="transmembrane region" description="Helical" evidence="2">
    <location>
        <begin position="47"/>
        <end position="77"/>
    </location>
</feature>
<dbReference type="Proteomes" id="UP000746584">
    <property type="component" value="Unassembled WGS sequence"/>
</dbReference>
<evidence type="ECO:0000256" key="2">
    <source>
        <dbReference type="SAM" id="Phobius"/>
    </source>
</evidence>
<feature type="transmembrane region" description="Helical" evidence="2">
    <location>
        <begin position="258"/>
        <end position="280"/>
    </location>
</feature>
<feature type="transmembrane region" description="Helical" evidence="2">
    <location>
        <begin position="363"/>
        <end position="385"/>
    </location>
</feature>
<dbReference type="RefSeq" id="WP_175328687.1">
    <property type="nucleotide sequence ID" value="NZ_BMOI01000014.1"/>
</dbReference>
<organism evidence="3 5">
    <name type="scientific">Curtobacterium luteum</name>
    <dbReference type="NCBI Taxonomy" id="33881"/>
    <lineage>
        <taxon>Bacteria</taxon>
        <taxon>Bacillati</taxon>
        <taxon>Actinomycetota</taxon>
        <taxon>Actinomycetes</taxon>
        <taxon>Micrococcales</taxon>
        <taxon>Microbacteriaceae</taxon>
        <taxon>Curtobacterium</taxon>
    </lineage>
</organism>
<reference evidence="3" key="1">
    <citation type="journal article" date="2014" name="Int. J. Syst. Evol. Microbiol.">
        <title>Complete genome sequence of Corynebacterium casei LMG S-19264T (=DSM 44701T), isolated from a smear-ripened cheese.</title>
        <authorList>
            <consortium name="US DOE Joint Genome Institute (JGI-PGF)"/>
            <person name="Walter F."/>
            <person name="Albersmeier A."/>
            <person name="Kalinowski J."/>
            <person name="Ruckert C."/>
        </authorList>
    </citation>
    <scope>NUCLEOTIDE SEQUENCE</scope>
    <source>
        <strain evidence="3">JCM 1480</strain>
    </source>
</reference>
<reference evidence="3" key="2">
    <citation type="submission" date="2020-09" db="EMBL/GenBank/DDBJ databases">
        <authorList>
            <person name="Sun Q."/>
            <person name="Ohkuma M."/>
        </authorList>
    </citation>
    <scope>NUCLEOTIDE SEQUENCE</scope>
    <source>
        <strain evidence="3">JCM 1480</strain>
    </source>
</reference>
<evidence type="ECO:0000313" key="4">
    <source>
        <dbReference type="EMBL" id="MBM7802016.1"/>
    </source>
</evidence>
<evidence type="ECO:0000313" key="5">
    <source>
        <dbReference type="Proteomes" id="UP000648535"/>
    </source>
</evidence>
<dbReference type="EMBL" id="BMOI01000014">
    <property type="protein sequence ID" value="GGL08745.1"/>
    <property type="molecule type" value="Genomic_DNA"/>
</dbReference>
<evidence type="ECO:0000313" key="6">
    <source>
        <dbReference type="Proteomes" id="UP000746584"/>
    </source>
</evidence>
<feature type="transmembrane region" description="Helical" evidence="2">
    <location>
        <begin position="183"/>
        <end position="206"/>
    </location>
</feature>
<proteinExistence type="predicted"/>
<name>A0A8H9GBS8_9MICO</name>
<feature type="transmembrane region" description="Helical" evidence="2">
    <location>
        <begin position="287"/>
        <end position="309"/>
    </location>
</feature>
<keyword evidence="2" id="KW-1133">Transmembrane helix</keyword>
<dbReference type="AlphaFoldDB" id="A0A8H9GBS8"/>
<feature type="transmembrane region" description="Helical" evidence="2">
    <location>
        <begin position="553"/>
        <end position="573"/>
    </location>
</feature>
<sequence length="864" mass="86539">MSEHPPVPPQPPQDQGPRQPAPSAPAAPAAPSDGFDRLLRSVPGRDWLAAVLGAVGGWFAAYVVAAIALLLTVAVAAAGSGGAGSGSADLGSSGSLGGSGVPDVQSLLSGVSVLLGAPAQLVVLADLGRLHGSGSIGLLGSGSGSVGVVPAVVLAAQVVLAVLLTRRIRSRVVALPQLLVTSVVSGLVLVALTTLTGLVLAIRFPAVDGVSIEPVHGVGLGSVLGSFLAGALTALLARPALLVRGNVLVGRVLGTVRVAASQLVVLVVVVSVVVAVVALVAQPSWSAALPVFIGNAGVLLTALGFLGGIGTSGLGSASSTASVFGGAGGWTWLVVLLVLVSAFVAGLALAVRRNDRVRSTLDWVVTPVVWLLGGVVLLVLGTLVVSYRVTGVSTLGGTGSVGITAWTPVVFLLWGAAIEVVARFVAPVLLPRLGGGVLLRTAKVVGTDPQPAVAWTSPVGAAPTVGDQPSPGHPVTGQPAAGQSAAGQSAAGAWAQAPGVEAPVGTPAVAGQQAFTGAPAGGQQPFVGAPAGGPQPFVGGQAPAPMSPKARKVLVRSLVAAGVVVVVVVAGAVTTGVLRANVWGPGATARDYVDAIARGDGASAATLTEAPSNASMLDGAVLKSAEDRPTDVRIGRVSTSGDSAYATVRYRQGGSDRTGEITLERTGTSFLVKDEWRVTKPLADRVSIAASDVLEGAPVTVAGKKVGTIENGVFESLAYPGSYQVAVGGTDYFTGGTKTVKVGAAAAPYVSFEPKATKALETDAEQYVSDLIDECATKTDIGYSDGCPWYGPYDADGAVQYTVEAAPELSVETSGSGYVEVRSTKDGTVAYSYRDYFGDAQKSEDSFDVDVYLKVEDGKLVSAY</sequence>
<reference evidence="4 6" key="3">
    <citation type="submission" date="2021-01" db="EMBL/GenBank/DDBJ databases">
        <title>Sequencing the genomes of 1000 actinobacteria strains.</title>
        <authorList>
            <person name="Klenk H.-P."/>
        </authorList>
    </citation>
    <scope>NUCLEOTIDE SEQUENCE [LARGE SCALE GENOMIC DNA]</scope>
    <source>
        <strain evidence="4 6">DSM 20542</strain>
    </source>
</reference>
<feature type="transmembrane region" description="Helical" evidence="2">
    <location>
        <begin position="329"/>
        <end position="351"/>
    </location>
</feature>
<feature type="compositionally biased region" description="Pro residues" evidence="1">
    <location>
        <begin position="1"/>
        <end position="25"/>
    </location>
</feature>
<gene>
    <name evidence="3" type="ORF">GCM10009769_28500</name>
    <name evidence="4" type="ORF">JOE58_001267</name>
</gene>
<comment type="caution">
    <text evidence="3">The sequence shown here is derived from an EMBL/GenBank/DDBJ whole genome shotgun (WGS) entry which is preliminary data.</text>
</comment>
<feature type="transmembrane region" description="Helical" evidence="2">
    <location>
        <begin position="405"/>
        <end position="430"/>
    </location>
</feature>
<protein>
    <submittedName>
        <fullName evidence="3">Uncharacterized protein</fullName>
    </submittedName>
</protein>
<feature type="compositionally biased region" description="Low complexity" evidence="1">
    <location>
        <begin position="477"/>
        <end position="488"/>
    </location>
</feature>
<accession>A0A8H9GBS8</accession>
<evidence type="ECO:0000256" key="1">
    <source>
        <dbReference type="SAM" id="MobiDB-lite"/>
    </source>
</evidence>